<protein>
    <recommendedName>
        <fullName evidence="4">DUF4345 domain-containing protein</fullName>
    </recommendedName>
</protein>
<dbReference type="AlphaFoldDB" id="A0A7W6BNL9"/>
<evidence type="ECO:0008006" key="4">
    <source>
        <dbReference type="Google" id="ProtNLM"/>
    </source>
</evidence>
<evidence type="ECO:0000313" key="2">
    <source>
        <dbReference type="EMBL" id="MBB3934072.1"/>
    </source>
</evidence>
<feature type="transmembrane region" description="Helical" evidence="1">
    <location>
        <begin position="56"/>
        <end position="73"/>
    </location>
</feature>
<feature type="transmembrane region" description="Helical" evidence="1">
    <location>
        <begin position="108"/>
        <end position="129"/>
    </location>
</feature>
<evidence type="ECO:0000256" key="1">
    <source>
        <dbReference type="SAM" id="Phobius"/>
    </source>
</evidence>
<keyword evidence="1" id="KW-0472">Membrane</keyword>
<keyword evidence="1" id="KW-1133">Transmembrane helix</keyword>
<dbReference type="Pfam" id="PF14248">
    <property type="entry name" value="DUF4345"/>
    <property type="match status" value="1"/>
</dbReference>
<sequence>MPITLPTTTVDALPFAAACFSILYGLYALFAPGTFLRMAKLQPIGERRVGLSEIRGSLAGLPLGVGLATLFFYDQPFTQMALGAGWLFVAFGRLVSILSDDASTFGNWLWLLVNLIVAGACLAPVFGLVPA</sequence>
<reference evidence="2 3" key="1">
    <citation type="submission" date="2020-08" db="EMBL/GenBank/DDBJ databases">
        <title>Genomic Encyclopedia of Type Strains, Phase IV (KMG-IV): sequencing the most valuable type-strain genomes for metagenomic binning, comparative biology and taxonomic classification.</title>
        <authorList>
            <person name="Goeker M."/>
        </authorList>
    </citation>
    <scope>NUCLEOTIDE SEQUENCE [LARGE SCALE GENOMIC DNA]</scope>
    <source>
        <strain evidence="2 3">DSM 25024</strain>
    </source>
</reference>
<accession>A0A7W6BNL9</accession>
<name>A0A7W6BNL9_9HYPH</name>
<keyword evidence="3" id="KW-1185">Reference proteome</keyword>
<dbReference type="Proteomes" id="UP000531216">
    <property type="component" value="Unassembled WGS sequence"/>
</dbReference>
<dbReference type="EMBL" id="JACIDO010000001">
    <property type="protein sequence ID" value="MBB3934072.1"/>
    <property type="molecule type" value="Genomic_DNA"/>
</dbReference>
<feature type="transmembrane region" description="Helical" evidence="1">
    <location>
        <begin position="79"/>
        <end position="96"/>
    </location>
</feature>
<feature type="transmembrane region" description="Helical" evidence="1">
    <location>
        <begin position="12"/>
        <end position="36"/>
    </location>
</feature>
<dbReference type="RefSeq" id="WP_090961475.1">
    <property type="nucleotide sequence ID" value="NZ_FOOA01000004.1"/>
</dbReference>
<dbReference type="InterPro" id="IPR025597">
    <property type="entry name" value="DUF4345"/>
</dbReference>
<keyword evidence="1" id="KW-0812">Transmembrane</keyword>
<proteinExistence type="predicted"/>
<comment type="caution">
    <text evidence="2">The sequence shown here is derived from an EMBL/GenBank/DDBJ whole genome shotgun (WGS) entry which is preliminary data.</text>
</comment>
<dbReference type="OrthoDB" id="9808658at2"/>
<evidence type="ECO:0000313" key="3">
    <source>
        <dbReference type="Proteomes" id="UP000531216"/>
    </source>
</evidence>
<organism evidence="2 3">
    <name type="scientific">Aureimonas phyllosphaerae</name>
    <dbReference type="NCBI Taxonomy" id="1166078"/>
    <lineage>
        <taxon>Bacteria</taxon>
        <taxon>Pseudomonadati</taxon>
        <taxon>Pseudomonadota</taxon>
        <taxon>Alphaproteobacteria</taxon>
        <taxon>Hyphomicrobiales</taxon>
        <taxon>Aurantimonadaceae</taxon>
        <taxon>Aureimonas</taxon>
    </lineage>
</organism>
<gene>
    <name evidence="2" type="ORF">GGR05_000183</name>
</gene>